<evidence type="ECO:0000313" key="1">
    <source>
        <dbReference type="EMBL" id="KAI3745049.1"/>
    </source>
</evidence>
<gene>
    <name evidence="1" type="ORF">L1987_58149</name>
</gene>
<keyword evidence="2" id="KW-1185">Reference proteome</keyword>
<reference evidence="1 2" key="2">
    <citation type="journal article" date="2022" name="Mol. Ecol. Resour.">
        <title>The genomes of chicory, endive, great burdock and yacon provide insights into Asteraceae paleo-polyploidization history and plant inulin production.</title>
        <authorList>
            <person name="Fan W."/>
            <person name="Wang S."/>
            <person name="Wang H."/>
            <person name="Wang A."/>
            <person name="Jiang F."/>
            <person name="Liu H."/>
            <person name="Zhao H."/>
            <person name="Xu D."/>
            <person name="Zhang Y."/>
        </authorList>
    </citation>
    <scope>NUCLEOTIDE SEQUENCE [LARGE SCALE GENOMIC DNA]</scope>
    <source>
        <strain evidence="2">cv. Yunnan</strain>
        <tissue evidence="1">Leaves</tissue>
    </source>
</reference>
<proteinExistence type="predicted"/>
<evidence type="ECO:0000313" key="2">
    <source>
        <dbReference type="Proteomes" id="UP001056120"/>
    </source>
</evidence>
<protein>
    <submittedName>
        <fullName evidence="1">Uncharacterized protein</fullName>
    </submittedName>
</protein>
<accession>A0ACB9DEI8</accession>
<dbReference type="EMBL" id="CM042036">
    <property type="protein sequence ID" value="KAI3745049.1"/>
    <property type="molecule type" value="Genomic_DNA"/>
</dbReference>
<organism evidence="1 2">
    <name type="scientific">Smallanthus sonchifolius</name>
    <dbReference type="NCBI Taxonomy" id="185202"/>
    <lineage>
        <taxon>Eukaryota</taxon>
        <taxon>Viridiplantae</taxon>
        <taxon>Streptophyta</taxon>
        <taxon>Embryophyta</taxon>
        <taxon>Tracheophyta</taxon>
        <taxon>Spermatophyta</taxon>
        <taxon>Magnoliopsida</taxon>
        <taxon>eudicotyledons</taxon>
        <taxon>Gunneridae</taxon>
        <taxon>Pentapetalae</taxon>
        <taxon>asterids</taxon>
        <taxon>campanulids</taxon>
        <taxon>Asterales</taxon>
        <taxon>Asteraceae</taxon>
        <taxon>Asteroideae</taxon>
        <taxon>Heliantheae alliance</taxon>
        <taxon>Millerieae</taxon>
        <taxon>Smallanthus</taxon>
    </lineage>
</organism>
<name>A0ACB9DEI8_9ASTR</name>
<reference evidence="2" key="1">
    <citation type="journal article" date="2022" name="Mol. Ecol. Resour.">
        <title>The genomes of chicory, endive, great burdock and yacon provide insights into Asteraceae palaeo-polyploidization history and plant inulin production.</title>
        <authorList>
            <person name="Fan W."/>
            <person name="Wang S."/>
            <person name="Wang H."/>
            <person name="Wang A."/>
            <person name="Jiang F."/>
            <person name="Liu H."/>
            <person name="Zhao H."/>
            <person name="Xu D."/>
            <person name="Zhang Y."/>
        </authorList>
    </citation>
    <scope>NUCLEOTIDE SEQUENCE [LARGE SCALE GENOMIC DNA]</scope>
    <source>
        <strain evidence="2">cv. Yunnan</strain>
    </source>
</reference>
<comment type="caution">
    <text evidence="1">The sequence shown here is derived from an EMBL/GenBank/DDBJ whole genome shotgun (WGS) entry which is preliminary data.</text>
</comment>
<dbReference type="Proteomes" id="UP001056120">
    <property type="component" value="Linkage Group LG19"/>
</dbReference>
<sequence length="101" mass="11078">MARGGFGGVWSAAVERERRWWLRRCNEVGVVVHRCGRQMTRNMMMIRTGTTGVMVMAACDGAWETNAVGACHGGAWRCRMTVKAQVAVLDDKSGVVEPGVH</sequence>